<evidence type="ECO:0000256" key="4">
    <source>
        <dbReference type="ARBA" id="ARBA00023136"/>
    </source>
</evidence>
<evidence type="ECO:0000256" key="1">
    <source>
        <dbReference type="ARBA" id="ARBA00004141"/>
    </source>
</evidence>
<keyword evidence="3 5" id="KW-1133">Transmembrane helix</keyword>
<comment type="caution">
    <text evidence="7">The sequence shown here is derived from an EMBL/GenBank/DDBJ whole genome shotgun (WGS) entry which is preliminary data.</text>
</comment>
<feature type="domain" description="Yip1" evidence="6">
    <location>
        <begin position="6"/>
        <end position="210"/>
    </location>
</feature>
<evidence type="ECO:0000313" key="8">
    <source>
        <dbReference type="Proteomes" id="UP001306950"/>
    </source>
</evidence>
<sequence length="212" mass="22982">MKNVFTIFVSPEETFKRVRDSKTAWIIALAVSIVLSLVTVYLQMPLIEQVARETLQKNAQIDPAMIDSFVAQTVTMTWVMAPISAIAGVFILALLFLLLNLIVRGEAKYMQLVSVASFGALPGIVGSLLTGIIGVAAGAESATDVTISLAAFVTDTASKAYRLLSLANPFSIWNLILYVIGAAVMMRRPRKKVALWIVGTWLVFSVGSVLLF</sequence>
<evidence type="ECO:0000256" key="2">
    <source>
        <dbReference type="ARBA" id="ARBA00022692"/>
    </source>
</evidence>
<reference evidence="7 8" key="1">
    <citation type="submission" date="2024-02" db="EMBL/GenBank/DDBJ databases">
        <title>A nitrogen-fixing paenibacillus bacterium.</title>
        <authorList>
            <person name="Zhang W.L."/>
            <person name="Chen S.F."/>
        </authorList>
    </citation>
    <scope>NUCLEOTIDE SEQUENCE [LARGE SCALE GENOMIC DNA]</scope>
    <source>
        <strain evidence="7 8">M1</strain>
    </source>
</reference>
<keyword evidence="2 5" id="KW-0812">Transmembrane</keyword>
<keyword evidence="4 5" id="KW-0472">Membrane</keyword>
<comment type="subcellular location">
    <subcellularLocation>
        <location evidence="1">Membrane</location>
        <topology evidence="1">Multi-pass membrane protein</topology>
    </subcellularLocation>
</comment>
<evidence type="ECO:0000259" key="6">
    <source>
        <dbReference type="Pfam" id="PF04893"/>
    </source>
</evidence>
<feature type="transmembrane region" description="Helical" evidence="5">
    <location>
        <begin position="115"/>
        <end position="139"/>
    </location>
</feature>
<protein>
    <submittedName>
        <fullName evidence="7">YIP1 family protein</fullName>
    </submittedName>
</protein>
<feature type="transmembrane region" description="Helical" evidence="5">
    <location>
        <begin position="170"/>
        <end position="186"/>
    </location>
</feature>
<feature type="transmembrane region" description="Helical" evidence="5">
    <location>
        <begin position="24"/>
        <end position="44"/>
    </location>
</feature>
<keyword evidence="8" id="KW-1185">Reference proteome</keyword>
<organism evidence="7 8">
    <name type="scientific">Paenibacillus haidiansis</name>
    <dbReference type="NCBI Taxonomy" id="1574488"/>
    <lineage>
        <taxon>Bacteria</taxon>
        <taxon>Bacillati</taxon>
        <taxon>Bacillota</taxon>
        <taxon>Bacilli</taxon>
        <taxon>Bacillales</taxon>
        <taxon>Paenibacillaceae</taxon>
        <taxon>Paenibacillus</taxon>
    </lineage>
</organism>
<feature type="transmembrane region" description="Helical" evidence="5">
    <location>
        <begin position="78"/>
        <end position="103"/>
    </location>
</feature>
<dbReference type="RefSeq" id="WP_331846398.1">
    <property type="nucleotide sequence ID" value="NZ_JAZHPZ010000004.1"/>
</dbReference>
<dbReference type="InterPro" id="IPR006977">
    <property type="entry name" value="Yip1_dom"/>
</dbReference>
<evidence type="ECO:0000256" key="3">
    <source>
        <dbReference type="ARBA" id="ARBA00022989"/>
    </source>
</evidence>
<dbReference type="Pfam" id="PF04893">
    <property type="entry name" value="Yip1"/>
    <property type="match status" value="1"/>
</dbReference>
<evidence type="ECO:0000256" key="5">
    <source>
        <dbReference type="SAM" id="Phobius"/>
    </source>
</evidence>
<proteinExistence type="predicted"/>
<feature type="transmembrane region" description="Helical" evidence="5">
    <location>
        <begin position="193"/>
        <end position="211"/>
    </location>
</feature>
<dbReference type="Proteomes" id="UP001306950">
    <property type="component" value="Unassembled WGS sequence"/>
</dbReference>
<dbReference type="EMBL" id="JAZHPZ010000004">
    <property type="protein sequence ID" value="MEF2966163.1"/>
    <property type="molecule type" value="Genomic_DNA"/>
</dbReference>
<accession>A0ABU7VS08</accession>
<evidence type="ECO:0000313" key="7">
    <source>
        <dbReference type="EMBL" id="MEF2966163.1"/>
    </source>
</evidence>
<gene>
    <name evidence="7" type="ORF">V3851_10010</name>
</gene>
<name>A0ABU7VS08_9BACL</name>